<reference evidence="2" key="1">
    <citation type="journal article" date="2020" name="Nature">
        <title>Giant virus diversity and host interactions through global metagenomics.</title>
        <authorList>
            <person name="Schulz F."/>
            <person name="Roux S."/>
            <person name="Paez-Espino D."/>
            <person name="Jungbluth S."/>
            <person name="Walsh D.A."/>
            <person name="Denef V.J."/>
            <person name="McMahon K.D."/>
            <person name="Konstantinidis K.T."/>
            <person name="Eloe-Fadrosh E.A."/>
            <person name="Kyrpides N.C."/>
            <person name="Woyke T."/>
        </authorList>
    </citation>
    <scope>NUCLEOTIDE SEQUENCE</scope>
    <source>
        <strain evidence="2">GVMAG-S-3300002307-41</strain>
    </source>
</reference>
<accession>A0A6C0KH31</accession>
<keyword evidence="1" id="KW-0812">Transmembrane</keyword>
<organism evidence="2">
    <name type="scientific">viral metagenome</name>
    <dbReference type="NCBI Taxonomy" id="1070528"/>
    <lineage>
        <taxon>unclassified sequences</taxon>
        <taxon>metagenomes</taxon>
        <taxon>organismal metagenomes</taxon>
    </lineage>
</organism>
<name>A0A6C0KH31_9ZZZZ</name>
<evidence type="ECO:0000256" key="1">
    <source>
        <dbReference type="SAM" id="Phobius"/>
    </source>
</evidence>
<dbReference type="EMBL" id="MN740866">
    <property type="protein sequence ID" value="QHU15638.1"/>
    <property type="molecule type" value="Genomic_DNA"/>
</dbReference>
<feature type="transmembrane region" description="Helical" evidence="1">
    <location>
        <begin position="42"/>
        <end position="63"/>
    </location>
</feature>
<sequence>MSLNTLVLLLWIHSIALLHISWNHCTTMANISNNDYQCNNEIIGIDFVVTTVAVFVVGVYNMLE</sequence>
<evidence type="ECO:0000313" key="2">
    <source>
        <dbReference type="EMBL" id="QHU15638.1"/>
    </source>
</evidence>
<dbReference type="AlphaFoldDB" id="A0A6C0KH31"/>
<protein>
    <submittedName>
        <fullName evidence="2">Uncharacterized protein</fullName>
    </submittedName>
</protein>
<proteinExistence type="predicted"/>
<keyword evidence="1" id="KW-1133">Transmembrane helix</keyword>
<keyword evidence="1" id="KW-0472">Membrane</keyword>